<organism evidence="1 2">
    <name type="scientific">Aeoliella mucimassa</name>
    <dbReference type="NCBI Taxonomy" id="2527972"/>
    <lineage>
        <taxon>Bacteria</taxon>
        <taxon>Pseudomonadati</taxon>
        <taxon>Planctomycetota</taxon>
        <taxon>Planctomycetia</taxon>
        <taxon>Pirellulales</taxon>
        <taxon>Lacipirellulaceae</taxon>
        <taxon>Aeoliella</taxon>
    </lineage>
</organism>
<dbReference type="AlphaFoldDB" id="A0A518AKM0"/>
<proteinExistence type="predicted"/>
<reference evidence="1 2" key="1">
    <citation type="submission" date="2019-02" db="EMBL/GenBank/DDBJ databases">
        <title>Deep-cultivation of Planctomycetes and their phenomic and genomic characterization uncovers novel biology.</title>
        <authorList>
            <person name="Wiegand S."/>
            <person name="Jogler M."/>
            <person name="Boedeker C."/>
            <person name="Pinto D."/>
            <person name="Vollmers J."/>
            <person name="Rivas-Marin E."/>
            <person name="Kohn T."/>
            <person name="Peeters S.H."/>
            <person name="Heuer A."/>
            <person name="Rast P."/>
            <person name="Oberbeckmann S."/>
            <person name="Bunk B."/>
            <person name="Jeske O."/>
            <person name="Meyerdierks A."/>
            <person name="Storesund J.E."/>
            <person name="Kallscheuer N."/>
            <person name="Luecker S."/>
            <person name="Lage O.M."/>
            <person name="Pohl T."/>
            <person name="Merkel B.J."/>
            <person name="Hornburger P."/>
            <person name="Mueller R.-W."/>
            <person name="Bruemmer F."/>
            <person name="Labrenz M."/>
            <person name="Spormann A.M."/>
            <person name="Op den Camp H."/>
            <person name="Overmann J."/>
            <person name="Amann R."/>
            <person name="Jetten M.S.M."/>
            <person name="Mascher T."/>
            <person name="Medema M.H."/>
            <person name="Devos D.P."/>
            <person name="Kaster A.-K."/>
            <person name="Ovreas L."/>
            <person name="Rohde M."/>
            <person name="Galperin M.Y."/>
            <person name="Jogler C."/>
        </authorList>
    </citation>
    <scope>NUCLEOTIDE SEQUENCE [LARGE SCALE GENOMIC DNA]</scope>
    <source>
        <strain evidence="1 2">Pan181</strain>
    </source>
</reference>
<dbReference type="PANTHER" id="PTHR30441">
    <property type="entry name" value="DUF748 DOMAIN-CONTAINING PROTEIN"/>
    <property type="match status" value="1"/>
</dbReference>
<gene>
    <name evidence="1" type="ORF">Pan181_14100</name>
</gene>
<dbReference type="InterPro" id="IPR052894">
    <property type="entry name" value="AsmA-related"/>
</dbReference>
<dbReference type="Proteomes" id="UP000315750">
    <property type="component" value="Chromosome"/>
</dbReference>
<evidence type="ECO:0000313" key="2">
    <source>
        <dbReference type="Proteomes" id="UP000315750"/>
    </source>
</evidence>
<dbReference type="GO" id="GO:0005886">
    <property type="term" value="C:plasma membrane"/>
    <property type="evidence" value="ECO:0007669"/>
    <property type="project" value="TreeGrafter"/>
</dbReference>
<dbReference type="KEGG" id="amuc:Pan181_14100"/>
<name>A0A518AKM0_9BACT</name>
<sequence length="1061" mass="116977">MLAIALLVGGYLYLRLDDEVRRYAENLLADHYSELDVKLGSAHFETGRGVVLRDLVISDRDRFGHTIAIAEVPEMQLLGPFDTESLLAGQSRVERIRIRSARIEAVRATDGQWNLSRLFPPPSMGGKPADIELVGAIVTLTDNCNGECSPVTLREVSLGCRCMEYSPDDPTQRTFRITGSVGGELAESFTFDSTADTGAGIVEGSIKIDGLDLGSTAANSLRQHVPQLARVSEVSGKANLNISGRVEPNQPPTWNVDYQLIGARVVLAGVPRPVTNITGQGTASNTQLRIVQASANLGEASLSLAVDRRGWSPNAQMAFRARAEQLTIDSNFEKLLPDSALEAWHRFEPRGLVSAEIAGQFDGKQWIPNVTVDCQKVSFIDREKFNYRLTEGKGKLVVTDKNDGSGPAMEIQNLTALLDLKPVTLNGRFTGFACPGQCAPSDDAPKPLGWLAVSAKRIPITDSLVDAIDPAEHKVRRIVDSLGVEGHISIDWKYERDQPIGEPHTTTDLTFHDARVRFEKFRYPLDHIEGTAHESDGDWSFTNLVSKQPDTPMVVQASGTCSKQPDGLYVLQLRFEGEQLPLDDTLLHSLPPAHQDAWRAVNPLSGRVNFVARIAHRLQTDSAPNIYLEIQPIDNLVFIEPQAFPYRLEKLQGSFVVINNTVTFNGLRGQHGQTMFETDGSWVPNDKGGWQLEFRNLNVDRLSANYELKEAAASSIGKVMDYLKPSGTFSIHNGILRFSRESAGSTQVTSDWKVSLGLQQNNLELGLPLRSVTGIVHLAGHHEGSLRFTTGRLELDSVFWNNMQFTQVRGPLYVDAYECWLGRGAEERINQLTGRTSQLQRIEANLYGGKLAFDSHVPMETGKFYTFNFDLDDCDLQRLSTDYLGGSVELSGTMSGQATLQGMGRSLDLLRGGGRVTVRDAQLYELPVMARMLKVLRNRVPDKTAFNGIDAQFKIDGQLIRFSELSLLGDALSLYGQGTTTFDRQLDLKFYSTVGRNDFNIPLLRSMIGQASANLLLIKVTGPAENAQVERAPLPAVNELMEQLGGENVATPPTQRGFWTR</sequence>
<keyword evidence="2" id="KW-1185">Reference proteome</keyword>
<dbReference type="EMBL" id="CP036278">
    <property type="protein sequence ID" value="QDU55224.1"/>
    <property type="molecule type" value="Genomic_DNA"/>
</dbReference>
<accession>A0A518AKM0</accession>
<protein>
    <submittedName>
        <fullName evidence="1">Uncharacterized protein</fullName>
    </submittedName>
</protein>
<dbReference type="GO" id="GO:0090313">
    <property type="term" value="P:regulation of protein targeting to membrane"/>
    <property type="evidence" value="ECO:0007669"/>
    <property type="project" value="TreeGrafter"/>
</dbReference>
<evidence type="ECO:0000313" key="1">
    <source>
        <dbReference type="EMBL" id="QDU55224.1"/>
    </source>
</evidence>
<dbReference type="PANTHER" id="PTHR30441:SF8">
    <property type="entry name" value="DUF748 DOMAIN-CONTAINING PROTEIN"/>
    <property type="match status" value="1"/>
</dbReference>